<evidence type="ECO:0000256" key="3">
    <source>
        <dbReference type="ARBA" id="ARBA00022833"/>
    </source>
</evidence>
<name>A0A1J5Q3F4_9ZZZZ</name>
<protein>
    <submittedName>
        <fullName evidence="5">5-methylthioadenosine/S-adenosylhomocysteine deaminase</fullName>
        <ecNumber evidence="5">3.5.4.28</ecNumber>
        <ecNumber evidence="5">3.5.4.31</ecNumber>
    </submittedName>
</protein>
<dbReference type="GO" id="GO:0090614">
    <property type="term" value="F:5'-methylthioadenosine deaminase activity"/>
    <property type="evidence" value="ECO:0007669"/>
    <property type="project" value="UniProtKB-EC"/>
</dbReference>
<dbReference type="CDD" id="cd01298">
    <property type="entry name" value="ATZ_TRZ_like"/>
    <property type="match status" value="1"/>
</dbReference>
<proteinExistence type="predicted"/>
<dbReference type="AlphaFoldDB" id="A0A1J5Q3F4"/>
<dbReference type="NCBIfam" id="NF006549">
    <property type="entry name" value="PRK09045.1"/>
    <property type="match status" value="1"/>
</dbReference>
<keyword evidence="1" id="KW-0479">Metal-binding</keyword>
<feature type="domain" description="Amidohydrolase-related" evidence="4">
    <location>
        <begin position="3"/>
        <end position="332"/>
    </location>
</feature>
<dbReference type="Pfam" id="PF01979">
    <property type="entry name" value="Amidohydro_1"/>
    <property type="match status" value="1"/>
</dbReference>
<accession>A0A1J5Q3F4</accession>
<dbReference type="EMBL" id="MLJW01001444">
    <property type="protein sequence ID" value="OIQ78225.1"/>
    <property type="molecule type" value="Genomic_DNA"/>
</dbReference>
<dbReference type="GO" id="GO:0050270">
    <property type="term" value="F:S-adenosylhomocysteine deaminase activity"/>
    <property type="evidence" value="ECO:0007669"/>
    <property type="project" value="UniProtKB-EC"/>
</dbReference>
<dbReference type="EC" id="3.5.4.28" evidence="5"/>
<gene>
    <name evidence="5" type="primary">mtaD_5</name>
    <name evidence="5" type="ORF">GALL_400790</name>
</gene>
<dbReference type="SUPFAM" id="SSF51338">
    <property type="entry name" value="Composite domain of metallo-dependent hydrolases"/>
    <property type="match status" value="1"/>
</dbReference>
<keyword evidence="3" id="KW-0862">Zinc</keyword>
<dbReference type="InterPro" id="IPR050287">
    <property type="entry name" value="MTA/SAH_deaminase"/>
</dbReference>
<dbReference type="PANTHER" id="PTHR43794">
    <property type="entry name" value="AMINOHYDROLASE SSNA-RELATED"/>
    <property type="match status" value="1"/>
</dbReference>
<dbReference type="EC" id="3.5.4.31" evidence="5"/>
<keyword evidence="2 5" id="KW-0378">Hydrolase</keyword>
<reference evidence="5" key="1">
    <citation type="submission" date="2016-10" db="EMBL/GenBank/DDBJ databases">
        <title>Sequence of Gallionella enrichment culture.</title>
        <authorList>
            <person name="Poehlein A."/>
            <person name="Muehling M."/>
            <person name="Daniel R."/>
        </authorList>
    </citation>
    <scope>NUCLEOTIDE SEQUENCE</scope>
</reference>
<evidence type="ECO:0000259" key="4">
    <source>
        <dbReference type="Pfam" id="PF01979"/>
    </source>
</evidence>
<dbReference type="InterPro" id="IPR011059">
    <property type="entry name" value="Metal-dep_hydrolase_composite"/>
</dbReference>
<dbReference type="FunFam" id="3.20.20.140:FF:000014">
    <property type="entry name" value="5-methylthioadenosine/S-adenosylhomocysteine deaminase"/>
    <property type="match status" value="1"/>
</dbReference>
<comment type="caution">
    <text evidence="5">The sequence shown here is derived from an EMBL/GenBank/DDBJ whole genome shotgun (WGS) entry which is preliminary data.</text>
</comment>
<dbReference type="SUPFAM" id="SSF51556">
    <property type="entry name" value="Metallo-dependent hydrolases"/>
    <property type="match status" value="1"/>
</dbReference>
<organism evidence="5">
    <name type="scientific">mine drainage metagenome</name>
    <dbReference type="NCBI Taxonomy" id="410659"/>
    <lineage>
        <taxon>unclassified sequences</taxon>
        <taxon>metagenomes</taxon>
        <taxon>ecological metagenomes</taxon>
    </lineage>
</organism>
<dbReference type="Gene3D" id="2.30.40.10">
    <property type="entry name" value="Urease, subunit C, domain 1"/>
    <property type="match status" value="1"/>
</dbReference>
<dbReference type="InterPro" id="IPR032466">
    <property type="entry name" value="Metal_Hydrolase"/>
</dbReference>
<sequence length="363" mass="38511">MRGPAADLPLMDWLHGHIWPAEGHALSERFVRDGTRLACAEMLGGGITCFNDMYFFPQAAAEAVDQAGIRANLGLVMLEFPSPYAGDADDYLNKGLAARDALHGHARITTCLAPYAPYTISDRTFGKALTYADQLGLNLHLHLHETHDEIAHSEAQYGLRPIARLAALGLLGPNLLAAHCVHLTPGEIELLATQGCHVAHCPTSNLKLGSGIAPVAALLAAGVNVGLGTDGAASNNRLDIFAEMRLAALLAKAGGEASTLPAMQALEMATINGARALGLDDCIGSIEAGKLADLVAVDFSAAGMMPCYDPVSHLVYVAGREQVSHTWVAGELLYECGVHHGIEANELKEIASLWQARLKQFHH</sequence>
<dbReference type="Gene3D" id="3.20.20.140">
    <property type="entry name" value="Metal-dependent hydrolases"/>
    <property type="match status" value="1"/>
</dbReference>
<evidence type="ECO:0000313" key="5">
    <source>
        <dbReference type="EMBL" id="OIQ78225.1"/>
    </source>
</evidence>
<dbReference type="GO" id="GO:0046872">
    <property type="term" value="F:metal ion binding"/>
    <property type="evidence" value="ECO:0007669"/>
    <property type="project" value="UniProtKB-KW"/>
</dbReference>
<evidence type="ECO:0000256" key="2">
    <source>
        <dbReference type="ARBA" id="ARBA00022801"/>
    </source>
</evidence>
<dbReference type="InterPro" id="IPR006680">
    <property type="entry name" value="Amidohydro-rel"/>
</dbReference>
<evidence type="ECO:0000256" key="1">
    <source>
        <dbReference type="ARBA" id="ARBA00022723"/>
    </source>
</evidence>
<dbReference type="PANTHER" id="PTHR43794:SF11">
    <property type="entry name" value="AMIDOHYDROLASE-RELATED DOMAIN-CONTAINING PROTEIN"/>
    <property type="match status" value="1"/>
</dbReference>